<comment type="caution">
    <text evidence="1">The sequence shown here is derived from an EMBL/GenBank/DDBJ whole genome shotgun (WGS) entry which is preliminary data.</text>
</comment>
<evidence type="ECO:0000313" key="2">
    <source>
        <dbReference type="Proteomes" id="UP000078240"/>
    </source>
</evidence>
<accession>A0A179H2C2</accession>
<protein>
    <submittedName>
        <fullName evidence="1">Uncharacterized protein</fullName>
    </submittedName>
</protein>
<dbReference type="EMBL" id="LSBH01000002">
    <property type="protein sequence ID" value="OAQ83621.1"/>
    <property type="molecule type" value="Genomic_DNA"/>
</dbReference>
<organism evidence="1 2">
    <name type="scientific">Purpureocillium lilacinum</name>
    <name type="common">Paecilomyces lilacinus</name>
    <dbReference type="NCBI Taxonomy" id="33203"/>
    <lineage>
        <taxon>Eukaryota</taxon>
        <taxon>Fungi</taxon>
        <taxon>Dikarya</taxon>
        <taxon>Ascomycota</taxon>
        <taxon>Pezizomycotina</taxon>
        <taxon>Sordariomycetes</taxon>
        <taxon>Hypocreomycetidae</taxon>
        <taxon>Hypocreales</taxon>
        <taxon>Ophiocordycipitaceae</taxon>
        <taxon>Purpureocillium</taxon>
    </lineage>
</organism>
<gene>
    <name evidence="1" type="ORF">VFPBJ_02389</name>
</gene>
<dbReference type="Proteomes" id="UP000078240">
    <property type="component" value="Unassembled WGS sequence"/>
</dbReference>
<name>A0A179H2C2_PURLI</name>
<proteinExistence type="predicted"/>
<evidence type="ECO:0000313" key="1">
    <source>
        <dbReference type="EMBL" id="OAQ83621.1"/>
    </source>
</evidence>
<dbReference type="AlphaFoldDB" id="A0A179H2C2"/>
<reference evidence="1 2" key="1">
    <citation type="submission" date="2016-01" db="EMBL/GenBank/DDBJ databases">
        <title>Biosynthesis of antibiotic leucinostatins and their inhibition on Phytophthora in bio-control Purpureocillium lilacinum.</title>
        <authorList>
            <person name="Wang G."/>
            <person name="Liu Z."/>
            <person name="Lin R."/>
            <person name="Li E."/>
            <person name="Mao Z."/>
            <person name="Ling J."/>
            <person name="Yin W."/>
            <person name="Xie B."/>
        </authorList>
    </citation>
    <scope>NUCLEOTIDE SEQUENCE [LARGE SCALE GENOMIC DNA]</scope>
    <source>
        <strain evidence="1">PLBJ-1</strain>
    </source>
</reference>
<sequence>MTARACCQAQSPRLVQRYCHMIRAAWHYDIVSHSSPVSNFSWVNLRAFWAYQRTISAMARHPTFSCLTTNMLHAVSRTSERGCPRPKCLVKRRACPSPSPPLSRGTRANCRPGTRRGPFLIFDMDGH</sequence>